<dbReference type="PIRSF" id="PIRSF001500">
    <property type="entry name" value="Chor_mut_pdt_Ppr"/>
    <property type="match status" value="1"/>
</dbReference>
<name>A0ABP6PHA2_9ACTN</name>
<dbReference type="Pfam" id="PF00800">
    <property type="entry name" value="PDT"/>
    <property type="match status" value="1"/>
</dbReference>
<dbReference type="Gene3D" id="3.30.70.260">
    <property type="match status" value="1"/>
</dbReference>
<reference evidence="13" key="1">
    <citation type="journal article" date="2019" name="Int. J. Syst. Evol. Microbiol.">
        <title>The Global Catalogue of Microorganisms (GCM) 10K type strain sequencing project: providing services to taxonomists for standard genome sequencing and annotation.</title>
        <authorList>
            <consortium name="The Broad Institute Genomics Platform"/>
            <consortium name="The Broad Institute Genome Sequencing Center for Infectious Disease"/>
            <person name="Wu L."/>
            <person name="Ma J."/>
        </authorList>
    </citation>
    <scope>NUCLEOTIDE SEQUENCE [LARGE SCALE GENOMIC DNA]</scope>
    <source>
        <strain evidence="13">JCM 15614</strain>
    </source>
</reference>
<dbReference type="InterPro" id="IPR001086">
    <property type="entry name" value="Preph_deHydtase"/>
</dbReference>
<protein>
    <recommendedName>
        <fullName evidence="3 9">Prephenate dehydratase</fullName>
        <shortName evidence="9">PDT</shortName>
        <ecNumber evidence="2 9">4.2.1.51</ecNumber>
    </recommendedName>
</protein>
<keyword evidence="4 9" id="KW-0028">Amino-acid biosynthesis</keyword>
<sequence>MPGTPLSSPPTRFAYLGPEGTFAEAALSTVVAPSEGARYPQPSVAAALAAVRSGDADAALVPLENSVEGSVPATMDGLADGALLVIGREVFLPVTMALVSRPGVALSDVRSLASHPHALAQSARWLSANLPGVSPLPATSTAAAAAAVAAGEFDAAVCAPIAAQRYGLATLVDDIADHAGAVTRFVLVAPPGELPPPTGNDKTSLVAVVGDRTGALLELLGEFAVRGISLTRIESRPTRERLGVYSFSLDCEGHIADARVGEALAALHRVCDDVRFLGSYPRADGRENKPVPATAGDPAFAEAAQWLGAIRGTTPS</sequence>
<keyword evidence="5 9" id="KW-0057">Aromatic amino acid biosynthesis</keyword>
<dbReference type="PROSITE" id="PS00857">
    <property type="entry name" value="PREPHENATE_DEHYDR_1"/>
    <property type="match status" value="1"/>
</dbReference>
<evidence type="ECO:0000256" key="3">
    <source>
        <dbReference type="ARBA" id="ARBA00021872"/>
    </source>
</evidence>
<comment type="catalytic activity">
    <reaction evidence="8 9">
        <text>prephenate + H(+) = 3-phenylpyruvate + CO2 + H2O</text>
        <dbReference type="Rhea" id="RHEA:21648"/>
        <dbReference type="ChEBI" id="CHEBI:15377"/>
        <dbReference type="ChEBI" id="CHEBI:15378"/>
        <dbReference type="ChEBI" id="CHEBI:16526"/>
        <dbReference type="ChEBI" id="CHEBI:18005"/>
        <dbReference type="ChEBI" id="CHEBI:29934"/>
        <dbReference type="EC" id="4.2.1.51"/>
    </reaction>
</comment>
<keyword evidence="13" id="KW-1185">Reference proteome</keyword>
<dbReference type="InterPro" id="IPR008242">
    <property type="entry name" value="Chor_mutase/pphenate_deHydtase"/>
</dbReference>
<dbReference type="NCBIfam" id="NF008865">
    <property type="entry name" value="PRK11898.1"/>
    <property type="match status" value="1"/>
</dbReference>
<dbReference type="Pfam" id="PF01842">
    <property type="entry name" value="ACT"/>
    <property type="match status" value="1"/>
</dbReference>
<evidence type="ECO:0000256" key="6">
    <source>
        <dbReference type="ARBA" id="ARBA00023222"/>
    </source>
</evidence>
<evidence type="ECO:0000259" key="11">
    <source>
        <dbReference type="PROSITE" id="PS51671"/>
    </source>
</evidence>
<dbReference type="PROSITE" id="PS00858">
    <property type="entry name" value="PREPHENATE_DEHYDR_2"/>
    <property type="match status" value="1"/>
</dbReference>
<keyword evidence="6 9" id="KW-0584">Phenylalanine biosynthesis</keyword>
<dbReference type="SUPFAM" id="SSF53850">
    <property type="entry name" value="Periplasmic binding protein-like II"/>
    <property type="match status" value="1"/>
</dbReference>
<comment type="caution">
    <text evidence="12">The sequence shown here is derived from an EMBL/GenBank/DDBJ whole genome shotgun (WGS) entry which is preliminary data.</text>
</comment>
<dbReference type="InterPro" id="IPR018528">
    <property type="entry name" value="Preph_deHydtase_CS"/>
</dbReference>
<dbReference type="PROSITE" id="PS51171">
    <property type="entry name" value="PREPHENATE_DEHYDR_3"/>
    <property type="match status" value="1"/>
</dbReference>
<evidence type="ECO:0000256" key="5">
    <source>
        <dbReference type="ARBA" id="ARBA00023141"/>
    </source>
</evidence>
<proteinExistence type="predicted"/>
<dbReference type="InterPro" id="IPR002912">
    <property type="entry name" value="ACT_dom"/>
</dbReference>
<dbReference type="RefSeq" id="WP_344690081.1">
    <property type="nucleotide sequence ID" value="NZ_BAAAVV010000008.1"/>
</dbReference>
<evidence type="ECO:0000256" key="7">
    <source>
        <dbReference type="ARBA" id="ARBA00023239"/>
    </source>
</evidence>
<feature type="domain" description="ACT" evidence="11">
    <location>
        <begin position="204"/>
        <end position="281"/>
    </location>
</feature>
<dbReference type="Gene3D" id="3.40.190.10">
    <property type="entry name" value="Periplasmic binding protein-like II"/>
    <property type="match status" value="2"/>
</dbReference>
<evidence type="ECO:0000256" key="9">
    <source>
        <dbReference type="RuleBase" id="RU361254"/>
    </source>
</evidence>
<accession>A0ABP6PHA2</accession>
<dbReference type="PANTHER" id="PTHR21022:SF19">
    <property type="entry name" value="PREPHENATE DEHYDRATASE-RELATED"/>
    <property type="match status" value="1"/>
</dbReference>
<comment type="pathway">
    <text evidence="1 9">Amino-acid biosynthesis; L-phenylalanine biosynthesis; phenylpyruvate from prephenate: step 1/1.</text>
</comment>
<dbReference type="EC" id="4.2.1.51" evidence="2 9"/>
<organism evidence="12 13">
    <name type="scientific">Blastococcus jejuensis</name>
    <dbReference type="NCBI Taxonomy" id="351224"/>
    <lineage>
        <taxon>Bacteria</taxon>
        <taxon>Bacillati</taxon>
        <taxon>Actinomycetota</taxon>
        <taxon>Actinomycetes</taxon>
        <taxon>Geodermatophilales</taxon>
        <taxon>Geodermatophilaceae</taxon>
        <taxon>Blastococcus</taxon>
    </lineage>
</organism>
<dbReference type="PROSITE" id="PS51671">
    <property type="entry name" value="ACT"/>
    <property type="match status" value="1"/>
</dbReference>
<evidence type="ECO:0000313" key="12">
    <source>
        <dbReference type="EMBL" id="GAA3176669.1"/>
    </source>
</evidence>
<dbReference type="CDD" id="cd04905">
    <property type="entry name" value="ACT_CM-PDT"/>
    <property type="match status" value="1"/>
</dbReference>
<evidence type="ECO:0000256" key="4">
    <source>
        <dbReference type="ARBA" id="ARBA00022605"/>
    </source>
</evidence>
<evidence type="ECO:0000256" key="1">
    <source>
        <dbReference type="ARBA" id="ARBA00004741"/>
    </source>
</evidence>
<dbReference type="InterPro" id="IPR045865">
    <property type="entry name" value="ACT-like_dom_sf"/>
</dbReference>
<dbReference type="CDD" id="cd13632">
    <property type="entry name" value="PBP2_Aa-PDT_like"/>
    <property type="match status" value="1"/>
</dbReference>
<dbReference type="SUPFAM" id="SSF55021">
    <property type="entry name" value="ACT-like"/>
    <property type="match status" value="1"/>
</dbReference>
<keyword evidence="7 9" id="KW-0456">Lyase</keyword>
<dbReference type="PANTHER" id="PTHR21022">
    <property type="entry name" value="PREPHENATE DEHYDRATASE P PROTEIN"/>
    <property type="match status" value="1"/>
</dbReference>
<dbReference type="Proteomes" id="UP001499924">
    <property type="component" value="Unassembled WGS sequence"/>
</dbReference>
<dbReference type="EMBL" id="BAAAVV010000008">
    <property type="protein sequence ID" value="GAA3176669.1"/>
    <property type="molecule type" value="Genomic_DNA"/>
</dbReference>
<feature type="domain" description="Prephenate dehydratase" evidence="10">
    <location>
        <begin position="12"/>
        <end position="190"/>
    </location>
</feature>
<evidence type="ECO:0000256" key="8">
    <source>
        <dbReference type="ARBA" id="ARBA00047848"/>
    </source>
</evidence>
<gene>
    <name evidence="9 12" type="primary">pheA</name>
    <name evidence="12" type="ORF">GCM10010531_32940</name>
</gene>
<evidence type="ECO:0000313" key="13">
    <source>
        <dbReference type="Proteomes" id="UP001499924"/>
    </source>
</evidence>
<evidence type="ECO:0000256" key="2">
    <source>
        <dbReference type="ARBA" id="ARBA00013147"/>
    </source>
</evidence>
<evidence type="ECO:0000259" key="10">
    <source>
        <dbReference type="PROSITE" id="PS51171"/>
    </source>
</evidence>